<dbReference type="CDD" id="cd00531">
    <property type="entry name" value="NTF2_like"/>
    <property type="match status" value="1"/>
</dbReference>
<dbReference type="EMBL" id="BKBW01000014">
    <property type="protein sequence ID" value="GEQ77582.1"/>
    <property type="molecule type" value="Genomic_DNA"/>
</dbReference>
<evidence type="ECO:0000313" key="2">
    <source>
        <dbReference type="EMBL" id="GEQ77582.1"/>
    </source>
</evidence>
<protein>
    <recommendedName>
        <fullName evidence="1">SnoaL-like domain-containing protein</fullName>
    </recommendedName>
</protein>
<gene>
    <name evidence="2" type="ORF">CTTA_4587</name>
</gene>
<proteinExistence type="predicted"/>
<dbReference type="InterPro" id="IPR037401">
    <property type="entry name" value="SnoaL-like"/>
</dbReference>
<dbReference type="Pfam" id="PF13577">
    <property type="entry name" value="SnoaL_4"/>
    <property type="match status" value="1"/>
</dbReference>
<dbReference type="Gene3D" id="3.10.450.50">
    <property type="match status" value="1"/>
</dbReference>
<feature type="domain" description="SnoaL-like" evidence="1">
    <location>
        <begin position="10"/>
        <end position="132"/>
    </location>
</feature>
<evidence type="ECO:0000313" key="3">
    <source>
        <dbReference type="Proteomes" id="UP000323105"/>
    </source>
</evidence>
<accession>A0A5A7MIR6</accession>
<dbReference type="InterPro" id="IPR032710">
    <property type="entry name" value="NTF2-like_dom_sf"/>
</dbReference>
<reference evidence="2 3" key="1">
    <citation type="journal article" date="2019" name="Microbiol. Resour. Announc.">
        <title>Draft Genome Sequence of Comamonas testosteroni TA441, a Bacterium That Has a Cryptic Phenol Degradation Gene Cluster.</title>
        <authorList>
            <person name="Arai H."/>
            <person name="Ishii M."/>
        </authorList>
    </citation>
    <scope>NUCLEOTIDE SEQUENCE [LARGE SCALE GENOMIC DNA]</scope>
    <source>
        <strain evidence="2 3">TA441</strain>
    </source>
</reference>
<sequence length="155" mass="17523">MPTSLDESTVIDRLMIRERLEMYLGSLDDKDWDGIASCFTDDCVAHYNHEPEPINGGQGVAKWLHRMVAYDATNHSLSNVRIEMKGDRAIAHSLVIATLHQGIQGVGRVQVRAIDYVDDLVKKDGVWKIERRLHKPTMQYDALSQTMVLYKGKAA</sequence>
<dbReference type="AlphaFoldDB" id="A0A5A7MIR6"/>
<evidence type="ECO:0000259" key="1">
    <source>
        <dbReference type="Pfam" id="PF13577"/>
    </source>
</evidence>
<organism evidence="2 3">
    <name type="scientific">Comamonas testosteroni</name>
    <name type="common">Pseudomonas testosteroni</name>
    <dbReference type="NCBI Taxonomy" id="285"/>
    <lineage>
        <taxon>Bacteria</taxon>
        <taxon>Pseudomonadati</taxon>
        <taxon>Pseudomonadota</taxon>
        <taxon>Betaproteobacteria</taxon>
        <taxon>Burkholderiales</taxon>
        <taxon>Comamonadaceae</taxon>
        <taxon>Comamonas</taxon>
    </lineage>
</organism>
<comment type="caution">
    <text evidence="2">The sequence shown here is derived from an EMBL/GenBank/DDBJ whole genome shotgun (WGS) entry which is preliminary data.</text>
</comment>
<dbReference type="SUPFAM" id="SSF54427">
    <property type="entry name" value="NTF2-like"/>
    <property type="match status" value="1"/>
</dbReference>
<dbReference type="Proteomes" id="UP000323105">
    <property type="component" value="Unassembled WGS sequence"/>
</dbReference>
<dbReference type="RefSeq" id="WP_149356938.1">
    <property type="nucleotide sequence ID" value="NZ_BKBW01000014.1"/>
</dbReference>
<name>A0A5A7MIR6_COMTE</name>